<reference evidence="10" key="1">
    <citation type="submission" date="2018-06" db="EMBL/GenBank/DDBJ databases">
        <authorList>
            <person name="Lum Nde A."/>
            <person name="Hugo C."/>
        </authorList>
    </citation>
    <scope>NUCLEOTIDE SEQUENCE [LARGE SCALE GENOMIC DNA]</scope>
    <source>
        <strain evidence="10">1_F178</strain>
    </source>
</reference>
<dbReference type="PROSITE" id="PS52016">
    <property type="entry name" value="TONB_DEPENDENT_REC_3"/>
    <property type="match status" value="1"/>
</dbReference>
<dbReference type="Pfam" id="PF07715">
    <property type="entry name" value="Plug"/>
    <property type="match status" value="1"/>
</dbReference>
<accession>A0A3D9CDF7</accession>
<evidence type="ECO:0000256" key="3">
    <source>
        <dbReference type="ARBA" id="ARBA00022452"/>
    </source>
</evidence>
<dbReference type="InterPro" id="IPR039426">
    <property type="entry name" value="TonB-dep_rcpt-like"/>
</dbReference>
<dbReference type="NCBIfam" id="TIGR04057">
    <property type="entry name" value="SusC_RagA_signa"/>
    <property type="match status" value="1"/>
</dbReference>
<evidence type="ECO:0000256" key="5">
    <source>
        <dbReference type="ARBA" id="ARBA00023136"/>
    </source>
</evidence>
<dbReference type="NCBIfam" id="TIGR04056">
    <property type="entry name" value="OMP_RagA_SusC"/>
    <property type="match status" value="1"/>
</dbReference>
<evidence type="ECO:0000256" key="4">
    <source>
        <dbReference type="ARBA" id="ARBA00022692"/>
    </source>
</evidence>
<comment type="caution">
    <text evidence="9">The sequence shown here is derived from an EMBL/GenBank/DDBJ whole genome shotgun (WGS) entry which is preliminary data.</text>
</comment>
<organism evidence="9 10">
    <name type="scientific">Chryseobacterium pennae</name>
    <dbReference type="NCBI Taxonomy" id="2258962"/>
    <lineage>
        <taxon>Bacteria</taxon>
        <taxon>Pseudomonadati</taxon>
        <taxon>Bacteroidota</taxon>
        <taxon>Flavobacteriia</taxon>
        <taxon>Flavobacteriales</taxon>
        <taxon>Weeksellaceae</taxon>
        <taxon>Chryseobacterium group</taxon>
        <taxon>Chryseobacterium</taxon>
    </lineage>
</organism>
<keyword evidence="2 7" id="KW-0813">Transport</keyword>
<evidence type="ECO:0000313" key="9">
    <source>
        <dbReference type="EMBL" id="REC63541.1"/>
    </source>
</evidence>
<name>A0A3D9CDF7_9FLAO</name>
<evidence type="ECO:0000256" key="1">
    <source>
        <dbReference type="ARBA" id="ARBA00004571"/>
    </source>
</evidence>
<sequence length="961" mass="104988">MNVKLNVLSAGVLFFIGQGISAQKVKKDTISTKEIDEVLVVGYGTQKKKEITGAVTSIKAADVATIAAPSFEQQLAGKAAGVQITSTTGVLGEAPRVRIRGVASINSGISPLYIVDGIPIFSGDIGGQTSTNGLGDINPNDIESFEVLKDGASTAIYGSRAANGVILITTKKGKGGRLSLNFSNYAGYAMPVGLYKLLQTPEFIAISNEKRSNAGQSAIAVGTEYNTDWQKAVLRSAAFQTDNLLSASGSFGKSNYYTSIGYTKQEGVAIPNEMTRFSTRANIDHQAFDWLKIGTNLSFTKTDYVGLNTGSSSLSGNVYNAIKQLPNTPIYNPNHPTGYNIDFQDPRIVGRWQNLLQAGDNITNIMYVLDNNKLQSGVNRLIGSVYADVRLYPFLNYRIQVSADQSQTKGFYYYNPLHGDGQGGNGEIRNDFSDYLRNNIQNILTFNKTFAEKHNVTLVLVNEYQKQKLQSFYGGGKDLSNTFFNNGVISGSMGTPQSGGGITEQGILSYAARFNYNYAGKYFLQASVRRDGLSSLPSKNKWGNFPGVSAGWTVSKENFMQGVSDVISDLKLRASYAKVGNTDIGNYPYLGLFSNLKYANYNGLAYSQIGNDELRWETSKKIDYGVDLALFRNKLRLTFDYFENKISDMILDAPLALSLGVPNNSISKNIGDMQNKGLEFSVDYSVINTQNFGLDVNANVTFMKNKVLTLANNNADIFSSANNIIRAGESLRSIYGFEYWGVNAANGNPVYYKADGSLVQGLVGKGAYAVFNPSNPDDVSKAANLSALTDRKVLGSSLPKYFGGFSFKFRFYDFDLGTTIRFSGGNKIFNATRRDLMTLNFNNNSTEILGRWQSPSNPGDGMTPKLFFADNTLSNSTSNASSRFLEDASFIKFDVISLGYNFPKEALKAIGVRSLRIYFQAQNAFIITKYKGLDPEMESAGVDFNGTPRQRVFSMGLNVSL</sequence>
<dbReference type="InterPro" id="IPR023996">
    <property type="entry name" value="TonB-dep_OMP_SusC/RagA"/>
</dbReference>
<gene>
    <name evidence="9" type="ORF">DRF65_05460</name>
</gene>
<feature type="domain" description="TonB-dependent receptor plug" evidence="8">
    <location>
        <begin position="47"/>
        <end position="165"/>
    </location>
</feature>
<dbReference type="EMBL" id="QNVT01000003">
    <property type="protein sequence ID" value="REC63541.1"/>
    <property type="molecule type" value="Genomic_DNA"/>
</dbReference>
<keyword evidence="5 7" id="KW-0472">Membrane</keyword>
<keyword evidence="10" id="KW-1185">Reference proteome</keyword>
<evidence type="ECO:0000259" key="8">
    <source>
        <dbReference type="Pfam" id="PF07715"/>
    </source>
</evidence>
<evidence type="ECO:0000256" key="2">
    <source>
        <dbReference type="ARBA" id="ARBA00022448"/>
    </source>
</evidence>
<evidence type="ECO:0000256" key="7">
    <source>
        <dbReference type="PROSITE-ProRule" id="PRU01360"/>
    </source>
</evidence>
<dbReference type="InterPro" id="IPR037066">
    <property type="entry name" value="Plug_dom_sf"/>
</dbReference>
<dbReference type="Proteomes" id="UP000256686">
    <property type="component" value="Unassembled WGS sequence"/>
</dbReference>
<dbReference type="InterPro" id="IPR012910">
    <property type="entry name" value="Plug_dom"/>
</dbReference>
<dbReference type="GO" id="GO:0009279">
    <property type="term" value="C:cell outer membrane"/>
    <property type="evidence" value="ECO:0007669"/>
    <property type="project" value="UniProtKB-SubCell"/>
</dbReference>
<keyword evidence="3 7" id="KW-1134">Transmembrane beta strand</keyword>
<comment type="subcellular location">
    <subcellularLocation>
        <location evidence="1 7">Cell outer membrane</location>
        <topology evidence="1 7">Multi-pass membrane protein</topology>
    </subcellularLocation>
</comment>
<dbReference type="InterPro" id="IPR023997">
    <property type="entry name" value="TonB-dep_OMP_SusC/RagA_CS"/>
</dbReference>
<dbReference type="AlphaFoldDB" id="A0A3D9CDF7"/>
<evidence type="ECO:0000256" key="6">
    <source>
        <dbReference type="ARBA" id="ARBA00023237"/>
    </source>
</evidence>
<comment type="similarity">
    <text evidence="7">Belongs to the TonB-dependent receptor family.</text>
</comment>
<dbReference type="Gene3D" id="2.170.130.10">
    <property type="entry name" value="TonB-dependent receptor, plug domain"/>
    <property type="match status" value="1"/>
</dbReference>
<dbReference type="Gene3D" id="2.40.170.20">
    <property type="entry name" value="TonB-dependent receptor, beta-barrel domain"/>
    <property type="match status" value="1"/>
</dbReference>
<proteinExistence type="inferred from homology"/>
<keyword evidence="6 7" id="KW-0998">Cell outer membrane</keyword>
<dbReference type="SUPFAM" id="SSF56935">
    <property type="entry name" value="Porins"/>
    <property type="match status" value="1"/>
</dbReference>
<protein>
    <submittedName>
        <fullName evidence="9">SusC/RagA family protein</fullName>
    </submittedName>
</protein>
<evidence type="ECO:0000313" key="10">
    <source>
        <dbReference type="Proteomes" id="UP000256686"/>
    </source>
</evidence>
<dbReference type="InterPro" id="IPR036942">
    <property type="entry name" value="Beta-barrel_TonB_sf"/>
</dbReference>
<keyword evidence="4 7" id="KW-0812">Transmembrane</keyword>
<dbReference type="RefSeq" id="WP_115969535.1">
    <property type="nucleotide sequence ID" value="NZ_QNVT01000003.1"/>
</dbReference>